<feature type="transmembrane region" description="Helical" evidence="4">
    <location>
        <begin position="84"/>
        <end position="102"/>
    </location>
</feature>
<keyword evidence="4" id="KW-0472">Membrane</keyword>
<organism evidence="5 6">
    <name type="scientific">Ranitomeya imitator</name>
    <name type="common">mimic poison frog</name>
    <dbReference type="NCBI Taxonomy" id="111125"/>
    <lineage>
        <taxon>Eukaryota</taxon>
        <taxon>Metazoa</taxon>
        <taxon>Chordata</taxon>
        <taxon>Craniata</taxon>
        <taxon>Vertebrata</taxon>
        <taxon>Euteleostomi</taxon>
        <taxon>Amphibia</taxon>
        <taxon>Batrachia</taxon>
        <taxon>Anura</taxon>
        <taxon>Neobatrachia</taxon>
        <taxon>Hyloidea</taxon>
        <taxon>Dendrobatidae</taxon>
        <taxon>Dendrobatinae</taxon>
        <taxon>Ranitomeya</taxon>
    </lineage>
</organism>
<dbReference type="Proteomes" id="UP001176940">
    <property type="component" value="Unassembled WGS sequence"/>
</dbReference>
<gene>
    <name evidence="5" type="ORF">RIMI_LOCUS21730655</name>
</gene>
<dbReference type="EMBL" id="CAUEEQ010077547">
    <property type="protein sequence ID" value="CAJ0966842.1"/>
    <property type="molecule type" value="Genomic_DNA"/>
</dbReference>
<keyword evidence="6" id="KW-1185">Reference proteome</keyword>
<comment type="caution">
    <text evidence="5">The sequence shown here is derived from an EMBL/GenBank/DDBJ whole genome shotgun (WGS) entry which is preliminary data.</text>
</comment>
<dbReference type="InterPro" id="IPR002347">
    <property type="entry name" value="SDR_fam"/>
</dbReference>
<dbReference type="PRINTS" id="PR00081">
    <property type="entry name" value="GDHRDH"/>
</dbReference>
<dbReference type="SUPFAM" id="SSF51735">
    <property type="entry name" value="NAD(P)-binding Rossmann-fold domains"/>
    <property type="match status" value="1"/>
</dbReference>
<dbReference type="PRINTS" id="PR00080">
    <property type="entry name" value="SDRFAMILY"/>
</dbReference>
<dbReference type="InterPro" id="IPR020904">
    <property type="entry name" value="Sc_DH/Rdtase_CS"/>
</dbReference>
<accession>A0ABN9MJ88</accession>
<evidence type="ECO:0000256" key="1">
    <source>
        <dbReference type="ARBA" id="ARBA00006484"/>
    </source>
</evidence>
<evidence type="ECO:0000256" key="3">
    <source>
        <dbReference type="RuleBase" id="RU000363"/>
    </source>
</evidence>
<evidence type="ECO:0000256" key="2">
    <source>
        <dbReference type="ARBA" id="ARBA00023002"/>
    </source>
</evidence>
<reference evidence="5" key="1">
    <citation type="submission" date="2023-07" db="EMBL/GenBank/DDBJ databases">
        <authorList>
            <person name="Stuckert A."/>
        </authorList>
    </citation>
    <scope>NUCLEOTIDE SEQUENCE</scope>
</reference>
<comment type="similarity">
    <text evidence="1 3">Belongs to the short-chain dehydrogenases/reductases (SDR) family.</text>
</comment>
<keyword evidence="4" id="KW-0812">Transmembrane</keyword>
<sequence length="272" mass="29745">MSWERSELTIKAHIKGGTSQINDLTVFIALCQITDLTYSVAGFTVPALSRLCEATSLPAGPGSAAILDPGLEQAGREDKFASPVMWLLLLVVIGLIFLYRWYRQSLILKNLTSKYVFITGCDTGFGNVLAKQLDKRGMKVLAACLTNEGAENLKKETSSRLQTIILDVTDSKKCKRCCRKGGSYGLWGLVNNAGCANANVPIEWQKKEDFLKILNVNLIGMVDVTVHLLHLVRKAQGRIVNVSSCMGKLANPCTAGYSMSKYGVEAFSDCLR</sequence>
<evidence type="ECO:0000313" key="6">
    <source>
        <dbReference type="Proteomes" id="UP001176940"/>
    </source>
</evidence>
<keyword evidence="2" id="KW-0560">Oxidoreductase</keyword>
<dbReference type="PANTHER" id="PTHR43313">
    <property type="entry name" value="SHORT-CHAIN DEHYDROGENASE/REDUCTASE FAMILY 9C"/>
    <property type="match status" value="1"/>
</dbReference>
<keyword evidence="4" id="KW-1133">Transmembrane helix</keyword>
<name>A0ABN9MJ88_9NEOB</name>
<evidence type="ECO:0000256" key="4">
    <source>
        <dbReference type="SAM" id="Phobius"/>
    </source>
</evidence>
<dbReference type="Pfam" id="PF00106">
    <property type="entry name" value="adh_short"/>
    <property type="match status" value="1"/>
</dbReference>
<evidence type="ECO:0000313" key="5">
    <source>
        <dbReference type="EMBL" id="CAJ0966842.1"/>
    </source>
</evidence>
<protein>
    <submittedName>
        <fullName evidence="5">Uncharacterized protein</fullName>
    </submittedName>
</protein>
<dbReference type="PANTHER" id="PTHR43313:SF48">
    <property type="match status" value="1"/>
</dbReference>
<dbReference type="InterPro" id="IPR036291">
    <property type="entry name" value="NAD(P)-bd_dom_sf"/>
</dbReference>
<proteinExistence type="inferred from homology"/>
<dbReference type="Gene3D" id="3.40.50.720">
    <property type="entry name" value="NAD(P)-binding Rossmann-like Domain"/>
    <property type="match status" value="1"/>
</dbReference>
<dbReference type="PROSITE" id="PS00061">
    <property type="entry name" value="ADH_SHORT"/>
    <property type="match status" value="1"/>
</dbReference>